<dbReference type="GO" id="GO:0006629">
    <property type="term" value="P:lipid metabolic process"/>
    <property type="evidence" value="ECO:0007669"/>
    <property type="project" value="TreeGrafter"/>
</dbReference>
<evidence type="ECO:0000313" key="4">
    <source>
        <dbReference type="EMBL" id="EFC36126.1"/>
    </source>
</evidence>
<dbReference type="Pfam" id="PF00061">
    <property type="entry name" value="Lipocalin"/>
    <property type="match status" value="1"/>
</dbReference>
<keyword evidence="2" id="KW-0732">Signal</keyword>
<feature type="chain" id="PRO_5013433600" evidence="2">
    <location>
        <begin position="25"/>
        <end position="204"/>
    </location>
</feature>
<evidence type="ECO:0000313" key="5">
    <source>
        <dbReference type="Proteomes" id="UP000006671"/>
    </source>
</evidence>
<comment type="similarity">
    <text evidence="1 2">Belongs to the calycin superfamily. Lipocalin family.</text>
</comment>
<gene>
    <name evidence="4" type="ORF">NAEGRDRAFT_76207</name>
</gene>
<keyword evidence="5" id="KW-1185">Reference proteome</keyword>
<dbReference type="KEGG" id="ngr:NAEGRDRAFT_76207"/>
<dbReference type="EMBL" id="GG738940">
    <property type="protein sequence ID" value="EFC36126.1"/>
    <property type="molecule type" value="Genomic_DNA"/>
</dbReference>
<organism evidence="5">
    <name type="scientific">Naegleria gruberi</name>
    <name type="common">Amoeba</name>
    <dbReference type="NCBI Taxonomy" id="5762"/>
    <lineage>
        <taxon>Eukaryota</taxon>
        <taxon>Discoba</taxon>
        <taxon>Heterolobosea</taxon>
        <taxon>Tetramitia</taxon>
        <taxon>Eutetramitia</taxon>
        <taxon>Vahlkampfiidae</taxon>
        <taxon>Naegleria</taxon>
    </lineage>
</organism>
<protein>
    <submittedName>
        <fullName evidence="4">Predicted protein</fullName>
    </submittedName>
</protein>
<proteinExistence type="inferred from homology"/>
<dbReference type="OrthoDB" id="565904at2759"/>
<evidence type="ECO:0000259" key="3">
    <source>
        <dbReference type="Pfam" id="PF00061"/>
    </source>
</evidence>
<dbReference type="InParanoid" id="D2W478"/>
<dbReference type="PANTHER" id="PTHR10612:SF34">
    <property type="entry name" value="APOLIPOPROTEIN D"/>
    <property type="match status" value="1"/>
</dbReference>
<dbReference type="GeneID" id="8860467"/>
<dbReference type="PANTHER" id="PTHR10612">
    <property type="entry name" value="APOLIPOPROTEIN D"/>
    <property type="match status" value="1"/>
</dbReference>
<dbReference type="VEuPathDB" id="AmoebaDB:NAEGRDRAFT_76207"/>
<name>D2W478_NAEGR</name>
<dbReference type="Proteomes" id="UP000006671">
    <property type="component" value="Unassembled WGS sequence"/>
</dbReference>
<feature type="signal peptide" evidence="2">
    <location>
        <begin position="1"/>
        <end position="24"/>
    </location>
</feature>
<dbReference type="InterPro" id="IPR000566">
    <property type="entry name" value="Lipocln_cytosolic_FA-bd_dom"/>
</dbReference>
<dbReference type="AlphaFoldDB" id="D2W478"/>
<dbReference type="InterPro" id="IPR022271">
    <property type="entry name" value="Lipocalin_ApoD"/>
</dbReference>
<dbReference type="Gene3D" id="2.40.128.20">
    <property type="match status" value="1"/>
</dbReference>
<dbReference type="RefSeq" id="XP_002668870.1">
    <property type="nucleotide sequence ID" value="XM_002668824.1"/>
</dbReference>
<dbReference type="GO" id="GO:0005737">
    <property type="term" value="C:cytoplasm"/>
    <property type="evidence" value="ECO:0007669"/>
    <property type="project" value="TreeGrafter"/>
</dbReference>
<accession>D2W478</accession>
<evidence type="ECO:0000256" key="1">
    <source>
        <dbReference type="ARBA" id="ARBA00006889"/>
    </source>
</evidence>
<dbReference type="PIRSF" id="PIRSF036893">
    <property type="entry name" value="Lipocalin_ApoD"/>
    <property type="match status" value="1"/>
</dbReference>
<feature type="domain" description="Lipocalin/cytosolic fatty-acid binding" evidence="3">
    <location>
        <begin position="48"/>
        <end position="169"/>
    </location>
</feature>
<reference evidence="4 5" key="1">
    <citation type="journal article" date="2010" name="Cell">
        <title>The genome of Naegleria gruberi illuminates early eukaryotic versatility.</title>
        <authorList>
            <person name="Fritz-Laylin L.K."/>
            <person name="Prochnik S.E."/>
            <person name="Ginger M.L."/>
            <person name="Dacks J.B."/>
            <person name="Carpenter M.L."/>
            <person name="Field M.C."/>
            <person name="Kuo A."/>
            <person name="Paredez A."/>
            <person name="Chapman J."/>
            <person name="Pham J."/>
            <person name="Shu S."/>
            <person name="Neupane R."/>
            <person name="Cipriano M."/>
            <person name="Mancuso J."/>
            <person name="Tu H."/>
            <person name="Salamov A."/>
            <person name="Lindquist E."/>
            <person name="Shapiro H."/>
            <person name="Lucas S."/>
            <person name="Grigoriev I.V."/>
            <person name="Cande W.Z."/>
            <person name="Fulton C."/>
            <person name="Rokhsar D.S."/>
            <person name="Dawson S.C."/>
        </authorList>
    </citation>
    <scope>NUCLEOTIDE SEQUENCE [LARGE SCALE GENOMIC DNA]</scope>
    <source>
        <strain evidence="4 5">NEG-M</strain>
    </source>
</reference>
<evidence type="ECO:0000256" key="2">
    <source>
        <dbReference type="PIRNR" id="PIRNR036893"/>
    </source>
</evidence>
<dbReference type="GO" id="GO:0000302">
    <property type="term" value="P:response to reactive oxygen species"/>
    <property type="evidence" value="ECO:0007669"/>
    <property type="project" value="TreeGrafter"/>
</dbReference>
<dbReference type="SUPFAM" id="SSF50814">
    <property type="entry name" value="Lipocalins"/>
    <property type="match status" value="1"/>
</dbReference>
<dbReference type="InterPro" id="IPR012674">
    <property type="entry name" value="Calycin"/>
</dbReference>
<sequence length="204" mass="23728">MKLILLGLVVLLSSAFFLTSTVKAIVQFGKCNDQMQYKQNLQVSSLVGLWYQVATYRTFLERGVCASINVTLSSDGSMLNIAESHYRGGRKDYFNLTASPNATTPAKMIVSYQVPQRRDQFETVQFPIQVVDTDYISYLLVWSCENSRTALYSNEMAWLYVRTLDEASHYQMRTKVWDRLEDFGMRRTYFQETRQTMCDYKELE</sequence>